<dbReference type="InterPro" id="IPR024473">
    <property type="entry name" value="Transposases_IS4_N"/>
</dbReference>
<dbReference type="Proteomes" id="UP000182977">
    <property type="component" value="Chromosome I"/>
</dbReference>
<dbReference type="GO" id="GO:0004803">
    <property type="term" value="F:transposase activity"/>
    <property type="evidence" value="ECO:0007669"/>
    <property type="project" value="InterPro"/>
</dbReference>
<reference evidence="6" key="1">
    <citation type="submission" date="2016-10" db="EMBL/GenBank/DDBJ databases">
        <authorList>
            <person name="Varghese N."/>
            <person name="Submissions S."/>
        </authorList>
    </citation>
    <scope>NUCLEOTIDE SEQUENCE [LARGE SCALE GENOMIC DNA]</scope>
    <source>
        <strain evidence="6">DSM 45079</strain>
    </source>
</reference>
<name>A0A1H2KF04_9ACTN</name>
<feature type="compositionally biased region" description="Basic residues" evidence="1">
    <location>
        <begin position="454"/>
        <end position="469"/>
    </location>
</feature>
<gene>
    <name evidence="4" type="ORF">SAMN04488563_3730</name>
    <name evidence="5" type="ORF">SAMN04488563_6328</name>
</gene>
<evidence type="ECO:0000313" key="5">
    <source>
        <dbReference type="EMBL" id="SDU81484.1"/>
    </source>
</evidence>
<dbReference type="NCBIfam" id="NF033592">
    <property type="entry name" value="transpos_IS4_1"/>
    <property type="match status" value="1"/>
</dbReference>
<evidence type="ECO:0000313" key="6">
    <source>
        <dbReference type="Proteomes" id="UP000182977"/>
    </source>
</evidence>
<organism evidence="4 6">
    <name type="scientific">Jiangella alkaliphila</name>
    <dbReference type="NCBI Taxonomy" id="419479"/>
    <lineage>
        <taxon>Bacteria</taxon>
        <taxon>Bacillati</taxon>
        <taxon>Actinomycetota</taxon>
        <taxon>Actinomycetes</taxon>
        <taxon>Jiangellales</taxon>
        <taxon>Jiangellaceae</taxon>
        <taxon>Jiangella</taxon>
    </lineage>
</organism>
<evidence type="ECO:0000259" key="2">
    <source>
        <dbReference type="Pfam" id="PF01609"/>
    </source>
</evidence>
<dbReference type="EMBL" id="LT629791">
    <property type="protein sequence ID" value="SDU66956.1"/>
    <property type="molecule type" value="Genomic_DNA"/>
</dbReference>
<feature type="domain" description="Transposase IS4 N-terminal" evidence="3">
    <location>
        <begin position="13"/>
        <end position="112"/>
    </location>
</feature>
<reference evidence="4" key="2">
    <citation type="submission" date="2016-10" db="EMBL/GenBank/DDBJ databases">
        <authorList>
            <person name="de Groot N.N."/>
        </authorList>
    </citation>
    <scope>NUCLEOTIDE SEQUENCE [LARGE SCALE GENOMIC DNA]</scope>
    <source>
        <strain evidence="4">DSM 45079</strain>
    </source>
</reference>
<feature type="domain" description="Transposase IS4-like" evidence="2">
    <location>
        <begin position="130"/>
        <end position="365"/>
    </location>
</feature>
<dbReference type="InterPro" id="IPR012337">
    <property type="entry name" value="RNaseH-like_sf"/>
</dbReference>
<feature type="region of interest" description="Disordered" evidence="1">
    <location>
        <begin position="423"/>
        <end position="469"/>
    </location>
</feature>
<dbReference type="Pfam" id="PF13006">
    <property type="entry name" value="Nterm_IS4"/>
    <property type="match status" value="1"/>
</dbReference>
<evidence type="ECO:0000256" key="1">
    <source>
        <dbReference type="SAM" id="MobiDB-lite"/>
    </source>
</evidence>
<evidence type="ECO:0000259" key="3">
    <source>
        <dbReference type="Pfam" id="PF13006"/>
    </source>
</evidence>
<dbReference type="Pfam" id="PF01609">
    <property type="entry name" value="DDE_Tnp_1"/>
    <property type="match status" value="1"/>
</dbReference>
<dbReference type="STRING" id="419479.SAMN04488563_3730"/>
<keyword evidence="6" id="KW-1185">Reference proteome</keyword>
<sequence length="469" mass="51897">MSSESATWRSGEVSLGALESDLCPELLDEVIEQAGVREQRRRLLPARTVMVFVLGLCVFCGADSHSPPGYRMVMCWLTSTFGYLRGLVVPSASALCQARKRLGVTPLRLLFDRVRGPRAAPDAAGAWLFGRRLVAFDGTALDLADTAANVAAFGHIGTPSGFAQVRLVALIECATHAIIDAVFDACRHSEQELTQRLIGAMRPGMLVLADRNFGHRLFAQIATSTGADLIWRIKGNADFPAMKILDDGSYLSVITAQRYKKRWRTAARRGWPEPPMPGHPVRIVDYRVTTHVGDTVTISDIRLVTTLLDPAEAPARAVAEAYHQRWESENSYQELKTRLRGAGFILRSKSPDLVDQEIYALLVTYQALCTLRTDAADTVGVDPRRISFTITIRVTRDTITAGRLDQNTRVLAIAAISSDLNPPRRARVTQRVKKPPRNTFKAKRRDQTRPPSHATHKIKVRRASKTALT</sequence>
<evidence type="ECO:0000313" key="4">
    <source>
        <dbReference type="EMBL" id="SDU66956.1"/>
    </source>
</evidence>
<feature type="compositionally biased region" description="Basic residues" evidence="1">
    <location>
        <begin position="424"/>
        <end position="446"/>
    </location>
</feature>
<accession>A0A1H2KF04</accession>
<dbReference type="PANTHER" id="PTHR37529">
    <property type="entry name" value="TRANSPOSASE INSG FOR INSERTION SEQUENCE ELEMENT IS4-RELATED"/>
    <property type="match status" value="1"/>
</dbReference>
<dbReference type="GO" id="GO:0003677">
    <property type="term" value="F:DNA binding"/>
    <property type="evidence" value="ECO:0007669"/>
    <property type="project" value="InterPro"/>
</dbReference>
<protein>
    <submittedName>
        <fullName evidence="4">Transposase DDE domain-containing protein</fullName>
    </submittedName>
</protein>
<proteinExistence type="predicted"/>
<dbReference type="PANTHER" id="PTHR37529:SF1">
    <property type="entry name" value="TRANSPOSASE INSG FOR INSERTION SEQUENCE ELEMENT IS4-RELATED"/>
    <property type="match status" value="1"/>
</dbReference>
<dbReference type="SUPFAM" id="SSF53098">
    <property type="entry name" value="Ribonuclease H-like"/>
    <property type="match status" value="1"/>
</dbReference>
<dbReference type="GO" id="GO:0006313">
    <property type="term" value="P:DNA transposition"/>
    <property type="evidence" value="ECO:0007669"/>
    <property type="project" value="InterPro"/>
</dbReference>
<dbReference type="InterPro" id="IPR002559">
    <property type="entry name" value="Transposase_11"/>
</dbReference>
<dbReference type="InterPro" id="IPR047952">
    <property type="entry name" value="Transpos_IS4"/>
</dbReference>
<dbReference type="EMBL" id="LT629791">
    <property type="protein sequence ID" value="SDU81484.1"/>
    <property type="molecule type" value="Genomic_DNA"/>
</dbReference>
<dbReference type="AlphaFoldDB" id="A0A1H2KF04"/>